<sequence length="261" mass="28147">MGSDLFGNEACLVRWIGQMVRRILAALVMSTGLSGAAMAGTVSGTIGNVKPAEMPEHSVLNVRLIDVSRQDVAAEVLSSKRYKVDTLPAEFALEYDDALIDDRMSYAIQAQILNKGTLLFTNTSVVPVLTRGASDTVDVEVFPILNDLSAGKWQAYEMQGDALDGPRLPEIEFAGEGRFGATGGCNRFMGAVEVEPELTGGKVSFPSEMAGTLMACPPDLDMQERAFLKTLAGIVAFDRSGEELSFTDEAGQIVLRMRLMR</sequence>
<evidence type="ECO:0000256" key="1">
    <source>
        <dbReference type="SAM" id="SignalP"/>
    </source>
</evidence>
<dbReference type="PANTHER" id="PTHR38013:SF1">
    <property type="entry name" value="GLYCOPROTEIN_POLYSACCHARIDE METABOLISM"/>
    <property type="match status" value="1"/>
</dbReference>
<dbReference type="Pfam" id="PF03724">
    <property type="entry name" value="META"/>
    <property type="match status" value="1"/>
</dbReference>
<evidence type="ECO:0000313" key="3">
    <source>
        <dbReference type="EMBL" id="RBW52923.1"/>
    </source>
</evidence>
<dbReference type="InterPro" id="IPR053196">
    <property type="entry name" value="Lipoprotein_YbaY-like"/>
</dbReference>
<dbReference type="InterPro" id="IPR038670">
    <property type="entry name" value="HslJ-like_sf"/>
</dbReference>
<keyword evidence="1" id="KW-0732">Signal</keyword>
<evidence type="ECO:0000313" key="4">
    <source>
        <dbReference type="Proteomes" id="UP000252706"/>
    </source>
</evidence>
<protein>
    <recommendedName>
        <fullName evidence="2">DUF306 domain-containing protein</fullName>
    </recommendedName>
</protein>
<accession>A0A366WUB3</accession>
<gene>
    <name evidence="3" type="ORF">DS909_17005</name>
</gene>
<dbReference type="OrthoDB" id="9809132at2"/>
<dbReference type="Proteomes" id="UP000252706">
    <property type="component" value="Unassembled WGS sequence"/>
</dbReference>
<comment type="caution">
    <text evidence="3">The sequence shown here is derived from an EMBL/GenBank/DDBJ whole genome shotgun (WGS) entry which is preliminary data.</text>
</comment>
<reference evidence="3 4" key="1">
    <citation type="submission" date="2018-07" db="EMBL/GenBank/DDBJ databases">
        <title>Modular assembly of carbohydrate-degrading microbial communities in the ocean.</title>
        <authorList>
            <person name="Enke T.N."/>
            <person name="Datta M.S."/>
            <person name="Schwartzman J.A."/>
            <person name="Cermak N."/>
            <person name="Schmitz D.A."/>
            <person name="Barrere J."/>
            <person name="Cordero O.X."/>
        </authorList>
    </citation>
    <scope>NUCLEOTIDE SEQUENCE [LARGE SCALE GENOMIC DNA]</scope>
    <source>
        <strain evidence="3 4">C3M10</strain>
    </source>
</reference>
<evidence type="ECO:0000259" key="2">
    <source>
        <dbReference type="Pfam" id="PF03724"/>
    </source>
</evidence>
<dbReference type="PANTHER" id="PTHR38013">
    <property type="entry name" value="GLYCOPROTEIN/POLYSACCHARIDE METABOLISM"/>
    <property type="match status" value="1"/>
</dbReference>
<dbReference type="InterPro" id="IPR039366">
    <property type="entry name" value="Pilotin"/>
</dbReference>
<name>A0A366WUB3_9RHOB</name>
<dbReference type="AlphaFoldDB" id="A0A366WUB3"/>
<proteinExistence type="predicted"/>
<feature type="domain" description="DUF306" evidence="2">
    <location>
        <begin position="147"/>
        <end position="257"/>
    </location>
</feature>
<dbReference type="EMBL" id="QOCE01000038">
    <property type="protein sequence ID" value="RBW52923.1"/>
    <property type="molecule type" value="Genomic_DNA"/>
</dbReference>
<dbReference type="InterPro" id="IPR005184">
    <property type="entry name" value="DUF306_Meta_HslJ"/>
</dbReference>
<feature type="signal peptide" evidence="1">
    <location>
        <begin position="1"/>
        <end position="39"/>
    </location>
</feature>
<dbReference type="Gene3D" id="2.40.128.270">
    <property type="match status" value="1"/>
</dbReference>
<organism evidence="3 4">
    <name type="scientific">Phaeobacter gallaeciensis</name>
    <dbReference type="NCBI Taxonomy" id="60890"/>
    <lineage>
        <taxon>Bacteria</taxon>
        <taxon>Pseudomonadati</taxon>
        <taxon>Pseudomonadota</taxon>
        <taxon>Alphaproteobacteria</taxon>
        <taxon>Rhodobacterales</taxon>
        <taxon>Roseobacteraceae</taxon>
        <taxon>Phaeobacter</taxon>
    </lineage>
</organism>
<dbReference type="Pfam" id="PF09619">
    <property type="entry name" value="YscW"/>
    <property type="match status" value="1"/>
</dbReference>
<feature type="chain" id="PRO_5016744653" description="DUF306 domain-containing protein" evidence="1">
    <location>
        <begin position="40"/>
        <end position="261"/>
    </location>
</feature>